<proteinExistence type="predicted"/>
<protein>
    <submittedName>
        <fullName evidence="4">Monooxygenase</fullName>
    </submittedName>
</protein>
<evidence type="ECO:0000313" key="5">
    <source>
        <dbReference type="Proteomes" id="UP000050454"/>
    </source>
</evidence>
<dbReference type="InterPro" id="IPR050493">
    <property type="entry name" value="FAD-dep_Monooxygenase_BioMet"/>
</dbReference>
<dbReference type="OrthoDB" id="9766816at2"/>
<comment type="caution">
    <text evidence="4">The sequence shown here is derived from an EMBL/GenBank/DDBJ whole genome shotgun (WGS) entry which is preliminary data.</text>
</comment>
<evidence type="ECO:0000256" key="1">
    <source>
        <dbReference type="ARBA" id="ARBA00023002"/>
    </source>
</evidence>
<accession>A0A0P7BNZ6</accession>
<dbReference type="NCBIfam" id="NF005313">
    <property type="entry name" value="PRK06847.1"/>
    <property type="match status" value="1"/>
</dbReference>
<keyword evidence="2 4" id="KW-0503">Monooxygenase</keyword>
<dbReference type="InterPro" id="IPR002938">
    <property type="entry name" value="FAD-bd"/>
</dbReference>
<name>A0A0P7BNZ6_9BACT</name>
<keyword evidence="5" id="KW-1185">Reference proteome</keyword>
<dbReference type="RefSeq" id="WP_055147603.1">
    <property type="nucleotide sequence ID" value="NZ_JXSZ01000006.1"/>
</dbReference>
<dbReference type="PANTHER" id="PTHR13789">
    <property type="entry name" value="MONOOXYGENASE"/>
    <property type="match status" value="1"/>
</dbReference>
<dbReference type="Proteomes" id="UP000050454">
    <property type="component" value="Unassembled WGS sequence"/>
</dbReference>
<gene>
    <name evidence="4" type="ORF">AFM12_10310</name>
</gene>
<dbReference type="PRINTS" id="PR00420">
    <property type="entry name" value="RNGMNOXGNASE"/>
</dbReference>
<evidence type="ECO:0000256" key="2">
    <source>
        <dbReference type="ARBA" id="ARBA00023033"/>
    </source>
</evidence>
<dbReference type="PANTHER" id="PTHR13789:SF309">
    <property type="entry name" value="PUTATIVE (AFU_ORTHOLOGUE AFUA_6G14510)-RELATED"/>
    <property type="match status" value="1"/>
</dbReference>
<dbReference type="AlphaFoldDB" id="A0A0P7BNZ6"/>
<dbReference type="SUPFAM" id="SSF51905">
    <property type="entry name" value="FAD/NAD(P)-binding domain"/>
    <property type="match status" value="1"/>
</dbReference>
<keyword evidence="1" id="KW-0560">Oxidoreductase</keyword>
<reference evidence="4 5" key="1">
    <citation type="submission" date="2015-07" db="EMBL/GenBank/DDBJ databases">
        <title>The draft genome sequence of Leadbetterella sp. JN14-9.</title>
        <authorList>
            <person name="Liu Y."/>
            <person name="Du J."/>
            <person name="Shao Z."/>
        </authorList>
    </citation>
    <scope>NUCLEOTIDE SEQUENCE [LARGE SCALE GENOMIC DNA]</scope>
    <source>
        <strain evidence="4 5">JN14-9</strain>
    </source>
</reference>
<sequence>MNAVKKVLVVGGGIGGQSVAIGLRRAGIDVEIAEILPEFNVYGVGIIQQQNALRALDDLGIGQEALRRGSPYGQVKMFTAGGHPVGLAGAPANEKYPSHNGISRRVLHEVMFEEASKLGVPFRMGLTVENLENREDGVSVTFTDGSEGEYDLLIASDGINSKVRGMVFEDLQPRYVGLSVWRYPFKRHEDLDTGYIYYGRRSKIGFIPMNEESMYMFLVSAEGVDPSIPKEQLVPKLVDYMSEYPVKIAQDAIKEVTRAELVNYRPLEALRLSNPWYKNRVVIIGDAAHATIPQLGSGAALAIEDAVVLADELQKNPEVNIALEAFMKRRYDRCMMVVNASETLGEWELLEFEGKPLPEGANPGALIGRTVGALGAPI</sequence>
<dbReference type="InterPro" id="IPR036188">
    <property type="entry name" value="FAD/NAD-bd_sf"/>
</dbReference>
<dbReference type="Pfam" id="PF01494">
    <property type="entry name" value="FAD_binding_3"/>
    <property type="match status" value="1"/>
</dbReference>
<evidence type="ECO:0000259" key="3">
    <source>
        <dbReference type="Pfam" id="PF01494"/>
    </source>
</evidence>
<organism evidence="4 5">
    <name type="scientific">Jiulongibacter sediminis</name>
    <dbReference type="NCBI Taxonomy" id="1605367"/>
    <lineage>
        <taxon>Bacteria</taxon>
        <taxon>Pseudomonadati</taxon>
        <taxon>Bacteroidota</taxon>
        <taxon>Cytophagia</taxon>
        <taxon>Cytophagales</taxon>
        <taxon>Leadbetterellaceae</taxon>
        <taxon>Jiulongibacter</taxon>
    </lineage>
</organism>
<dbReference type="GO" id="GO:0071949">
    <property type="term" value="F:FAD binding"/>
    <property type="evidence" value="ECO:0007669"/>
    <property type="project" value="InterPro"/>
</dbReference>
<evidence type="ECO:0000313" key="4">
    <source>
        <dbReference type="EMBL" id="KPM48937.1"/>
    </source>
</evidence>
<feature type="domain" description="FAD-binding" evidence="3">
    <location>
        <begin position="6"/>
        <end position="314"/>
    </location>
</feature>
<dbReference type="EMBL" id="LGTQ01000006">
    <property type="protein sequence ID" value="KPM48937.1"/>
    <property type="molecule type" value="Genomic_DNA"/>
</dbReference>
<dbReference type="Gene3D" id="3.50.50.60">
    <property type="entry name" value="FAD/NAD(P)-binding domain"/>
    <property type="match status" value="1"/>
</dbReference>
<dbReference type="GO" id="GO:0004497">
    <property type="term" value="F:monooxygenase activity"/>
    <property type="evidence" value="ECO:0007669"/>
    <property type="project" value="UniProtKB-KW"/>
</dbReference>
<dbReference type="STRING" id="1605367.AFM12_10310"/>